<protein>
    <submittedName>
        <fullName evidence="1">Chitinase-like protein PB1E7.04c isoform X2</fullName>
    </submittedName>
</protein>
<sequence>MEESKKSSDFGIRELSLIDVTFEDDCLISSPFASPPHHAFSENQEQKSVRFLEPFDAINVETSFNSPGEREQGSQPRESSEPEKTRSGKYNLRKSLAWDNAFFTSEGFLEPEELSSMIRGNEKSEKHALPGIQEDVHRSTESLSTLDSDSLTLKGLESDLFADIRASIQKSSNASNVANSNIQKKLGVEESQTIQSSKKVDPSSRDKMKPKAALKKPSVGTQGSGKATKQVSVRSQTLQSIASNGQSTISPCKPPKVQGKINPISTISSKRASLGANCIKMEKDSSKSASGRGAPALKMPSSGGARNILPRPTPPSRSLRSSAATKIELTTSCSSFDSSVSGSSNSTGKTSMNSMGRKNVSGSQNRSSSGSTVKSTSRTASRSKTQSGSSHLTSYLRSVTKLSPSVSPSSSISEWSSESTSSTATANRRAMSTRTSLDSSSSMGVSVNSDAPQVLDSHNKSSAQPSVGNNPKVPCLQGENVKGTSTRTGSLLCAASSKPSGLRMPSPKIGFFDGARSGGRTPNGSVQSHSGVPSALTRVGAGSISPSSGSNKAKLGKVQSAKTALANQSTQQTTLTVKRRPSLPLQAPSNVARKVSSVSTNVKSPLISPKLRSRMSPKTGVESLLKGAEAGVKVYDISTLESPRVLKHKTSPESKDTTDALCTKLNPMRESTHAFGNSHSICDAENINPFQKVIENAKLGQHFLDNVNEKERTHIEDKVKDLTQQVGAIDINVKVEKTVSALSPESIVTKGS</sequence>
<proteinExistence type="predicted"/>
<accession>A0ACC1X063</accession>
<evidence type="ECO:0000313" key="2">
    <source>
        <dbReference type="Proteomes" id="UP001164539"/>
    </source>
</evidence>
<evidence type="ECO:0000313" key="1">
    <source>
        <dbReference type="EMBL" id="KAJ4704840.1"/>
    </source>
</evidence>
<name>A0ACC1X063_MELAZ</name>
<gene>
    <name evidence="1" type="ORF">OWV82_021691</name>
</gene>
<keyword evidence="2" id="KW-1185">Reference proteome</keyword>
<organism evidence="1 2">
    <name type="scientific">Melia azedarach</name>
    <name type="common">Chinaberry tree</name>
    <dbReference type="NCBI Taxonomy" id="155640"/>
    <lineage>
        <taxon>Eukaryota</taxon>
        <taxon>Viridiplantae</taxon>
        <taxon>Streptophyta</taxon>
        <taxon>Embryophyta</taxon>
        <taxon>Tracheophyta</taxon>
        <taxon>Spermatophyta</taxon>
        <taxon>Magnoliopsida</taxon>
        <taxon>eudicotyledons</taxon>
        <taxon>Gunneridae</taxon>
        <taxon>Pentapetalae</taxon>
        <taxon>rosids</taxon>
        <taxon>malvids</taxon>
        <taxon>Sapindales</taxon>
        <taxon>Meliaceae</taxon>
        <taxon>Melia</taxon>
    </lineage>
</organism>
<comment type="caution">
    <text evidence="1">The sequence shown here is derived from an EMBL/GenBank/DDBJ whole genome shotgun (WGS) entry which is preliminary data.</text>
</comment>
<reference evidence="1 2" key="1">
    <citation type="journal article" date="2023" name="Science">
        <title>Complex scaffold remodeling in plant triterpene biosynthesis.</title>
        <authorList>
            <person name="De La Pena R."/>
            <person name="Hodgson H."/>
            <person name="Liu J.C."/>
            <person name="Stephenson M.J."/>
            <person name="Martin A.C."/>
            <person name="Owen C."/>
            <person name="Harkess A."/>
            <person name="Leebens-Mack J."/>
            <person name="Jimenez L.E."/>
            <person name="Osbourn A."/>
            <person name="Sattely E.S."/>
        </authorList>
    </citation>
    <scope>NUCLEOTIDE SEQUENCE [LARGE SCALE GENOMIC DNA]</scope>
    <source>
        <strain evidence="2">cv. JPN11</strain>
        <tissue evidence="1">Leaf</tissue>
    </source>
</reference>
<dbReference type="EMBL" id="CM051405">
    <property type="protein sequence ID" value="KAJ4704840.1"/>
    <property type="molecule type" value="Genomic_DNA"/>
</dbReference>
<dbReference type="Proteomes" id="UP001164539">
    <property type="component" value="Chromosome 12"/>
</dbReference>